<name>A0A8S1KAQ0_PARPR</name>
<proteinExistence type="predicted"/>
<keyword evidence="2" id="KW-1185">Reference proteome</keyword>
<comment type="caution">
    <text evidence="1">The sequence shown here is derived from an EMBL/GenBank/DDBJ whole genome shotgun (WGS) entry which is preliminary data.</text>
</comment>
<dbReference type="EMBL" id="CAJJDM010000009">
    <property type="protein sequence ID" value="CAD8047758.1"/>
    <property type="molecule type" value="Genomic_DNA"/>
</dbReference>
<sequence length="185" mass="22025">MPRFFDPTKSDPSIIAINWVDQILTEKLNTLSHEDIEKYIKRFQQEKLFANYKNKEIVISNNCSRGNIFLDYDNIQNKYFPVFNNGNQIVICQNMILNSVQLLENLIREFELSQNQIQTQGCKFISACSKAYQIYKFPFEKHKQLSDICAKILMRHRGENTELLPLDQWIRYIEREIKSQQCYNV</sequence>
<gene>
    <name evidence="1" type="ORF">PPRIM_AZ9-3.1.T0120067</name>
</gene>
<evidence type="ECO:0000313" key="2">
    <source>
        <dbReference type="Proteomes" id="UP000688137"/>
    </source>
</evidence>
<dbReference type="OMA" id="IAINWVD"/>
<evidence type="ECO:0000313" key="1">
    <source>
        <dbReference type="EMBL" id="CAD8047758.1"/>
    </source>
</evidence>
<accession>A0A8S1KAQ0</accession>
<dbReference type="Proteomes" id="UP000688137">
    <property type="component" value="Unassembled WGS sequence"/>
</dbReference>
<organism evidence="1 2">
    <name type="scientific">Paramecium primaurelia</name>
    <dbReference type="NCBI Taxonomy" id="5886"/>
    <lineage>
        <taxon>Eukaryota</taxon>
        <taxon>Sar</taxon>
        <taxon>Alveolata</taxon>
        <taxon>Ciliophora</taxon>
        <taxon>Intramacronucleata</taxon>
        <taxon>Oligohymenophorea</taxon>
        <taxon>Peniculida</taxon>
        <taxon>Parameciidae</taxon>
        <taxon>Paramecium</taxon>
    </lineage>
</organism>
<dbReference type="AlphaFoldDB" id="A0A8S1KAQ0"/>
<reference evidence="1" key="1">
    <citation type="submission" date="2021-01" db="EMBL/GenBank/DDBJ databases">
        <authorList>
            <consortium name="Genoscope - CEA"/>
            <person name="William W."/>
        </authorList>
    </citation>
    <scope>NUCLEOTIDE SEQUENCE</scope>
</reference>
<protein>
    <submittedName>
        <fullName evidence="1">Uncharacterized protein</fullName>
    </submittedName>
</protein>